<evidence type="ECO:0000256" key="3">
    <source>
        <dbReference type="ARBA" id="ARBA00023163"/>
    </source>
</evidence>
<dbReference type="OrthoDB" id="3431704at2759"/>
<dbReference type="GO" id="GO:0008270">
    <property type="term" value="F:zinc ion binding"/>
    <property type="evidence" value="ECO:0007669"/>
    <property type="project" value="InterPro"/>
</dbReference>
<dbReference type="InterPro" id="IPR001138">
    <property type="entry name" value="Zn2Cys6_DnaBD"/>
</dbReference>
<keyword evidence="2" id="KW-0238">DNA-binding</keyword>
<evidence type="ECO:0000313" key="7">
    <source>
        <dbReference type="EMBL" id="EXJ94294.1"/>
    </source>
</evidence>
<evidence type="ECO:0000256" key="1">
    <source>
        <dbReference type="ARBA" id="ARBA00023015"/>
    </source>
</evidence>
<evidence type="ECO:0000259" key="6">
    <source>
        <dbReference type="PROSITE" id="PS50048"/>
    </source>
</evidence>
<feature type="compositionally biased region" description="Polar residues" evidence="5">
    <location>
        <begin position="149"/>
        <end position="166"/>
    </location>
</feature>
<keyword evidence="8" id="KW-1185">Reference proteome</keyword>
<dbReference type="CDD" id="cd00067">
    <property type="entry name" value="GAL4"/>
    <property type="match status" value="1"/>
</dbReference>
<keyword evidence="3" id="KW-0804">Transcription</keyword>
<feature type="compositionally biased region" description="Polar residues" evidence="5">
    <location>
        <begin position="188"/>
        <end position="197"/>
    </location>
</feature>
<dbReference type="Pfam" id="PF11951">
    <property type="entry name" value="Fungal_trans_2"/>
    <property type="match status" value="1"/>
</dbReference>
<feature type="compositionally biased region" description="Basic and acidic residues" evidence="5">
    <location>
        <begin position="112"/>
        <end position="128"/>
    </location>
</feature>
<dbReference type="PANTHER" id="PTHR31069:SF28">
    <property type="entry name" value="ZN(II)2CYS6 TRANSCRIPTION FACTOR (EUROFUNG)"/>
    <property type="match status" value="1"/>
</dbReference>
<dbReference type="EMBL" id="AMWN01000002">
    <property type="protein sequence ID" value="EXJ94294.1"/>
    <property type="molecule type" value="Genomic_DNA"/>
</dbReference>
<dbReference type="eggNOG" id="ENOG502S4AX">
    <property type="taxonomic scope" value="Eukaryota"/>
</dbReference>
<dbReference type="GO" id="GO:0000981">
    <property type="term" value="F:DNA-binding transcription factor activity, RNA polymerase II-specific"/>
    <property type="evidence" value="ECO:0007669"/>
    <property type="project" value="InterPro"/>
</dbReference>
<dbReference type="PANTHER" id="PTHR31069">
    <property type="entry name" value="OLEATE-ACTIVATED TRANSCRIPTION FACTOR 1-RELATED"/>
    <property type="match status" value="1"/>
</dbReference>
<sequence>MSIPHVEVQRATAADASGPRKRRKRTPAAGAAADCFTCTTRNLKCDRRRPYCSQCLDDGKDCAGYKTQLTWGNGVASRGKLRGLSLPIAGAQKIATPGLAGKAKGRTSPQRHTPERLANEQPRSRSDRLNVPSTRDVDSKPPTDGFNMFQFNQSSGSIPITTSFSPRSWEPLIAAGPSASSRGPGDSPASSYQTRSSHPPLLSPLDGFSFPSTLQPNIGHGGMDRVSPASYACPSPESAYFGRVLDHSSTGDPDSLSTGFPPYLSHYDHAFSSNRQYQLYQGQEPFLNQSNTYAPPLPLEDPKSPLERHDGLGGEIVEEVERNGLDDGCAVIEDDTIRGLGIVPLDYSLPLSPFAGMDAVGATPRMRYLIKYYIEVICPVIVAFDGPSNPYRSHILRLAARSDTLQHAISALSASNMRRRRETGALSTGKTAPARRSSMAHLTLTEGALHDMGLFSVEEQVREESMHKVLAIQALNQQLGDPLLRKDDSVLATLLILCLFHICDSGVAKFQTQFAGVKKLLGLRKNEMGLNTNTTETKWFTRMFTWFDAMTATVNNREGQLQGHHLEVSACSDEEWALENLAGCDGQLFKTIAKLGRLNVLSQGKPVEETQMLVPRPMPRKPPAMHLNYNNFDGNGWMRLNEDEQLYTTRTADPDVQAQFWREWREIRQALQTWELDTTMFDSFSSEAPYLTLEQRLDLANISESFRYAALLYTERLANPTVPSTDPSMRDWVQNCLTHIKAVKSDVYLLWPLFITGSECVDDRDRDVIRQRCLDIQKDSGFLNNKSCLELLEKVWQRNDEMARNQKAQSRADLRKPEGEGGFKFTTIMRLEGNEGEYIVV</sequence>
<evidence type="ECO:0000256" key="4">
    <source>
        <dbReference type="ARBA" id="ARBA00023242"/>
    </source>
</evidence>
<dbReference type="InterPro" id="IPR036864">
    <property type="entry name" value="Zn2-C6_fun-type_DNA-bd_sf"/>
</dbReference>
<accession>W9ZIG2</accession>
<dbReference type="AlphaFoldDB" id="W9ZIG2"/>
<dbReference type="InterPro" id="IPR050675">
    <property type="entry name" value="OAF3"/>
</dbReference>
<evidence type="ECO:0000256" key="5">
    <source>
        <dbReference type="SAM" id="MobiDB-lite"/>
    </source>
</evidence>
<dbReference type="SUPFAM" id="SSF57701">
    <property type="entry name" value="Zn2/Cys6 DNA-binding domain"/>
    <property type="match status" value="1"/>
</dbReference>
<feature type="region of interest" description="Disordered" evidence="5">
    <location>
        <begin position="1"/>
        <end position="28"/>
    </location>
</feature>
<dbReference type="HOGENOM" id="CLU_012074_0_0_1"/>
<protein>
    <recommendedName>
        <fullName evidence="6">Zn(2)-C6 fungal-type domain-containing protein</fullName>
    </recommendedName>
</protein>
<gene>
    <name evidence="7" type="ORF">A1O1_02688</name>
</gene>
<organism evidence="7 8">
    <name type="scientific">Capronia coronata CBS 617.96</name>
    <dbReference type="NCBI Taxonomy" id="1182541"/>
    <lineage>
        <taxon>Eukaryota</taxon>
        <taxon>Fungi</taxon>
        <taxon>Dikarya</taxon>
        <taxon>Ascomycota</taxon>
        <taxon>Pezizomycotina</taxon>
        <taxon>Eurotiomycetes</taxon>
        <taxon>Chaetothyriomycetidae</taxon>
        <taxon>Chaetothyriales</taxon>
        <taxon>Herpotrichiellaceae</taxon>
        <taxon>Capronia</taxon>
    </lineage>
</organism>
<evidence type="ECO:0000256" key="2">
    <source>
        <dbReference type="ARBA" id="ARBA00023125"/>
    </source>
</evidence>
<feature type="domain" description="Zn(2)-C6 fungal-type" evidence="6">
    <location>
        <begin position="34"/>
        <end position="62"/>
    </location>
</feature>
<keyword evidence="1" id="KW-0805">Transcription regulation</keyword>
<reference evidence="7 8" key="1">
    <citation type="submission" date="2013-03" db="EMBL/GenBank/DDBJ databases">
        <title>The Genome Sequence of Capronia coronata CBS 617.96.</title>
        <authorList>
            <consortium name="The Broad Institute Genomics Platform"/>
            <person name="Cuomo C."/>
            <person name="de Hoog S."/>
            <person name="Gorbushina A."/>
            <person name="Walker B."/>
            <person name="Young S.K."/>
            <person name="Zeng Q."/>
            <person name="Gargeya S."/>
            <person name="Fitzgerald M."/>
            <person name="Haas B."/>
            <person name="Abouelleil A."/>
            <person name="Allen A.W."/>
            <person name="Alvarado L."/>
            <person name="Arachchi H.M."/>
            <person name="Berlin A.M."/>
            <person name="Chapman S.B."/>
            <person name="Gainer-Dewar J."/>
            <person name="Goldberg J."/>
            <person name="Griggs A."/>
            <person name="Gujja S."/>
            <person name="Hansen M."/>
            <person name="Howarth C."/>
            <person name="Imamovic A."/>
            <person name="Ireland A."/>
            <person name="Larimer J."/>
            <person name="McCowan C."/>
            <person name="Murphy C."/>
            <person name="Pearson M."/>
            <person name="Poon T.W."/>
            <person name="Priest M."/>
            <person name="Roberts A."/>
            <person name="Saif S."/>
            <person name="Shea T."/>
            <person name="Sisk P."/>
            <person name="Sykes S."/>
            <person name="Wortman J."/>
            <person name="Nusbaum C."/>
            <person name="Birren B."/>
        </authorList>
    </citation>
    <scope>NUCLEOTIDE SEQUENCE [LARGE SCALE GENOMIC DNA]</scope>
    <source>
        <strain evidence="7 8">CBS 617.96</strain>
    </source>
</reference>
<evidence type="ECO:0000313" key="8">
    <source>
        <dbReference type="Proteomes" id="UP000019484"/>
    </source>
</evidence>
<dbReference type="InterPro" id="IPR021858">
    <property type="entry name" value="Fun_TF"/>
</dbReference>
<proteinExistence type="predicted"/>
<keyword evidence="4" id="KW-0539">Nucleus</keyword>
<dbReference type="Proteomes" id="UP000019484">
    <property type="component" value="Unassembled WGS sequence"/>
</dbReference>
<dbReference type="RefSeq" id="XP_007721788.1">
    <property type="nucleotide sequence ID" value="XM_007723598.1"/>
</dbReference>
<feature type="region of interest" description="Disordered" evidence="5">
    <location>
        <begin position="95"/>
        <end position="222"/>
    </location>
</feature>
<comment type="caution">
    <text evidence="7">The sequence shown here is derived from an EMBL/GenBank/DDBJ whole genome shotgun (WGS) entry which is preliminary data.</text>
</comment>
<dbReference type="GeneID" id="19157587"/>
<dbReference type="GO" id="GO:0003677">
    <property type="term" value="F:DNA binding"/>
    <property type="evidence" value="ECO:0007669"/>
    <property type="project" value="UniProtKB-KW"/>
</dbReference>
<name>W9ZIG2_9EURO</name>
<dbReference type="Gene3D" id="4.10.240.10">
    <property type="entry name" value="Zn(2)-C6 fungal-type DNA-binding domain"/>
    <property type="match status" value="1"/>
</dbReference>
<dbReference type="PROSITE" id="PS50048">
    <property type="entry name" value="ZN2_CY6_FUNGAL_2"/>
    <property type="match status" value="1"/>
</dbReference>
<dbReference type="Pfam" id="PF00172">
    <property type="entry name" value="Zn_clus"/>
    <property type="match status" value="1"/>
</dbReference>